<dbReference type="RefSeq" id="XP_071925921.1">
    <property type="nucleotide sequence ID" value="XM_072069820.1"/>
</dbReference>
<evidence type="ECO:0000313" key="14">
    <source>
        <dbReference type="RefSeq" id="XP_071925920.1"/>
    </source>
</evidence>
<evidence type="ECO:0000256" key="11">
    <source>
        <dbReference type="SAM" id="MobiDB-lite"/>
    </source>
</evidence>
<dbReference type="InterPro" id="IPR025525">
    <property type="entry name" value="hAT-like_transposase_RNase-H"/>
</dbReference>
<dbReference type="SUPFAM" id="SSF53098">
    <property type="entry name" value="Ribonuclease H-like"/>
    <property type="match status" value="1"/>
</dbReference>
<evidence type="ECO:0000313" key="15">
    <source>
        <dbReference type="RefSeq" id="XP_071925921.1"/>
    </source>
</evidence>
<dbReference type="PROSITE" id="PS50808">
    <property type="entry name" value="ZF_BED"/>
    <property type="match status" value="1"/>
</dbReference>
<reference evidence="14 15" key="1">
    <citation type="submission" date="2025-05" db="UniProtKB">
        <authorList>
            <consortium name="RefSeq"/>
        </authorList>
    </citation>
    <scope>IDENTIFICATION</scope>
    <source>
        <tissue evidence="14 15">Leaves</tissue>
    </source>
</reference>
<dbReference type="InterPro" id="IPR012337">
    <property type="entry name" value="RNaseH-like_sf"/>
</dbReference>
<dbReference type="InterPro" id="IPR003656">
    <property type="entry name" value="Znf_BED"/>
</dbReference>
<evidence type="ECO:0000256" key="4">
    <source>
        <dbReference type="ARBA" id="ARBA00022771"/>
    </source>
</evidence>
<keyword evidence="7" id="KW-0238">DNA-binding</keyword>
<evidence type="ECO:0000313" key="13">
    <source>
        <dbReference type="Proteomes" id="UP001652660"/>
    </source>
</evidence>
<evidence type="ECO:0000256" key="2">
    <source>
        <dbReference type="ARBA" id="ARBA00011738"/>
    </source>
</evidence>
<sequence>MEGSSIPSTSDSVVGAIAPRIGMSISPPEVSSIPHVSGTDSSTPVMINSPVFVSRDTYDPTQEGGETQQEGTEDTNRQQGDEAEDDGKFRVPKRNKTSEAWEDFDDLEENGIYYAICKHCSKKLNRGKTKQTSSMWRHRENCSVRKAKLRKAERQTKINFQQANERFPTVPSLHTGKFDMETMREAAAHWILMHEHPFTILEEEGFNIMMKRGWPEWQKISRMTAKKDCTQVYEIEKKKLKNLLRHVQKVSLTTDMWKSKNQKIEYMVVTGHWIDGNWKLQKRVLNFVHIRPPRRGVEISDAVFKCAKEWGIEGKIHTISVDNASNNDVAVRLLKDDFGRCKKLLGGGKLFHVRCCAHILNLMVQDGLKDIVDICENIRDSVDFVNKSDGRALLFAEIAQHLQIPGNKSLHDCRTRWNSTYEMLNCAIKYKEVFPRFQVREPLYESCPSSEDWEKVEKVCTILEKFYTATHIISGSEYPTSNLFLPEILKVKKLLDARVNDEDDFVRSMITRMKLKFDKYWKECNFLMSIAAILDPRQKMRAIEFAFPKMYSAYEAQENITYVRKAIFELYDEYVAMATSGSAGTGCSLNPASEIVCPPRASADYWDDLDEYCGELESDEPHKSELVDYLDKPRQLPGQNLKDFNCLDWWKINRSAYPVLSQLAADVLAIPITTVASEATFSAGTRVIDSYRASLAPKTVQTLMCAGDWCRNLHGVKKKLKPQKALKEYELPNA</sequence>
<evidence type="ECO:0000256" key="7">
    <source>
        <dbReference type="ARBA" id="ARBA00023125"/>
    </source>
</evidence>
<dbReference type="PANTHER" id="PTHR46481:SF10">
    <property type="entry name" value="ZINC FINGER BED DOMAIN-CONTAINING PROTEIN 39"/>
    <property type="match status" value="1"/>
</dbReference>
<evidence type="ECO:0000313" key="17">
    <source>
        <dbReference type="RefSeq" id="XP_071925923.1"/>
    </source>
</evidence>
<protein>
    <submittedName>
        <fullName evidence="14 15">Zinc finger BED domain-containing protein RICESLEEPER 2-like</fullName>
    </submittedName>
</protein>
<feature type="region of interest" description="Disordered" evidence="11">
    <location>
        <begin position="23"/>
        <end position="94"/>
    </location>
</feature>
<keyword evidence="6" id="KW-0805">Transcription regulation</keyword>
<evidence type="ECO:0000256" key="1">
    <source>
        <dbReference type="ARBA" id="ARBA00004123"/>
    </source>
</evidence>
<dbReference type="GeneID" id="113723641"/>
<dbReference type="PANTHER" id="PTHR46481">
    <property type="entry name" value="ZINC FINGER BED DOMAIN-CONTAINING PROTEIN 4"/>
    <property type="match status" value="1"/>
</dbReference>
<dbReference type="InterPro" id="IPR036236">
    <property type="entry name" value="Znf_C2H2_sf"/>
</dbReference>
<evidence type="ECO:0000256" key="9">
    <source>
        <dbReference type="ARBA" id="ARBA00023242"/>
    </source>
</evidence>
<evidence type="ECO:0000256" key="8">
    <source>
        <dbReference type="ARBA" id="ARBA00023163"/>
    </source>
</evidence>
<feature type="compositionally biased region" description="Low complexity" evidence="11">
    <location>
        <begin position="61"/>
        <end position="70"/>
    </location>
</feature>
<dbReference type="SUPFAM" id="SSF57667">
    <property type="entry name" value="beta-beta-alpha zinc fingers"/>
    <property type="match status" value="1"/>
</dbReference>
<accession>A0ABM4W2A7</accession>
<dbReference type="InterPro" id="IPR052035">
    <property type="entry name" value="ZnF_BED_domain_contain"/>
</dbReference>
<evidence type="ECO:0000313" key="19">
    <source>
        <dbReference type="RefSeq" id="XP_071925926.1"/>
    </source>
</evidence>
<dbReference type="Pfam" id="PF05699">
    <property type="entry name" value="Dimer_Tnp_hAT"/>
    <property type="match status" value="1"/>
</dbReference>
<keyword evidence="13" id="KW-1185">Reference proteome</keyword>
<evidence type="ECO:0000256" key="10">
    <source>
        <dbReference type="PROSITE-ProRule" id="PRU00027"/>
    </source>
</evidence>
<evidence type="ECO:0000256" key="3">
    <source>
        <dbReference type="ARBA" id="ARBA00022723"/>
    </source>
</evidence>
<dbReference type="Pfam" id="PF02892">
    <property type="entry name" value="zf-BED"/>
    <property type="match status" value="1"/>
</dbReference>
<dbReference type="Pfam" id="PF14372">
    <property type="entry name" value="hAT-like_RNase-H"/>
    <property type="match status" value="1"/>
</dbReference>
<dbReference type="Proteomes" id="UP001652660">
    <property type="component" value="Chromosome 10c"/>
</dbReference>
<dbReference type="RefSeq" id="XP_071925922.1">
    <property type="nucleotide sequence ID" value="XM_072069821.1"/>
</dbReference>
<dbReference type="SMART" id="SM00614">
    <property type="entry name" value="ZnF_BED"/>
    <property type="match status" value="1"/>
</dbReference>
<dbReference type="InterPro" id="IPR008906">
    <property type="entry name" value="HATC_C_dom"/>
</dbReference>
<evidence type="ECO:0000313" key="16">
    <source>
        <dbReference type="RefSeq" id="XP_071925922.1"/>
    </source>
</evidence>
<evidence type="ECO:0000259" key="12">
    <source>
        <dbReference type="PROSITE" id="PS50808"/>
    </source>
</evidence>
<keyword evidence="4 10" id="KW-0863">Zinc-finger</keyword>
<keyword evidence="3" id="KW-0479">Metal-binding</keyword>
<name>A0ABM4W2A7_COFAR</name>
<evidence type="ECO:0000313" key="18">
    <source>
        <dbReference type="RefSeq" id="XP_071925925.1"/>
    </source>
</evidence>
<dbReference type="RefSeq" id="XP_071925920.1">
    <property type="nucleotide sequence ID" value="XM_072069819.1"/>
</dbReference>
<evidence type="ECO:0000256" key="5">
    <source>
        <dbReference type="ARBA" id="ARBA00022833"/>
    </source>
</evidence>
<organism evidence="13 14">
    <name type="scientific">Coffea arabica</name>
    <name type="common">Arabian coffee</name>
    <dbReference type="NCBI Taxonomy" id="13443"/>
    <lineage>
        <taxon>Eukaryota</taxon>
        <taxon>Viridiplantae</taxon>
        <taxon>Streptophyta</taxon>
        <taxon>Embryophyta</taxon>
        <taxon>Tracheophyta</taxon>
        <taxon>Spermatophyta</taxon>
        <taxon>Magnoliopsida</taxon>
        <taxon>eudicotyledons</taxon>
        <taxon>Gunneridae</taxon>
        <taxon>Pentapetalae</taxon>
        <taxon>asterids</taxon>
        <taxon>lamiids</taxon>
        <taxon>Gentianales</taxon>
        <taxon>Rubiaceae</taxon>
        <taxon>Ixoroideae</taxon>
        <taxon>Gardenieae complex</taxon>
        <taxon>Bertiereae - Coffeeae clade</taxon>
        <taxon>Coffeeae</taxon>
        <taxon>Coffea</taxon>
    </lineage>
</organism>
<keyword evidence="9" id="KW-0539">Nucleus</keyword>
<evidence type="ECO:0000256" key="6">
    <source>
        <dbReference type="ARBA" id="ARBA00023015"/>
    </source>
</evidence>
<proteinExistence type="predicted"/>
<comment type="subcellular location">
    <subcellularLocation>
        <location evidence="1">Nucleus</location>
    </subcellularLocation>
</comment>
<comment type="subunit">
    <text evidence="2">Homodimer.</text>
</comment>
<dbReference type="RefSeq" id="XP_071925926.1">
    <property type="nucleotide sequence ID" value="XM_072069825.1"/>
</dbReference>
<keyword evidence="5" id="KW-0862">Zinc</keyword>
<feature type="domain" description="BED-type" evidence="12">
    <location>
        <begin position="95"/>
        <end position="152"/>
    </location>
</feature>
<dbReference type="RefSeq" id="XP_071925923.1">
    <property type="nucleotide sequence ID" value="XM_072069822.1"/>
</dbReference>
<keyword evidence="8" id="KW-0804">Transcription</keyword>
<gene>
    <name evidence="14 15" type="primary">LOC113723641</name>
    <name evidence="18 19" type="synonym">LOC113709998</name>
    <name evidence="16 17" type="synonym">LOC113710719</name>
</gene>
<dbReference type="RefSeq" id="XP_071925925.1">
    <property type="nucleotide sequence ID" value="XM_072069824.1"/>
</dbReference>